<name>A0A194AFR6_9BACT</name>
<sequence length="80" mass="8763">MRCNVGKSERIIRVFIGLSLLGLGAVFDSWWGAVGIIPLLTAAIGWCPLSSLLGFSTCRDDKELIPDSATKDTKKPLRMR</sequence>
<comment type="caution">
    <text evidence="3">The sequence shown here is derived from an EMBL/GenBank/DDBJ whole genome shotgun (WGS) entry which is preliminary data.</text>
</comment>
<gene>
    <name evidence="3" type="ORF">DPF_0876</name>
</gene>
<keyword evidence="1" id="KW-0472">Membrane</keyword>
<dbReference type="Pfam" id="PF11127">
    <property type="entry name" value="YgaP-like_TM"/>
    <property type="match status" value="1"/>
</dbReference>
<protein>
    <recommendedName>
        <fullName evidence="2">Inner membrane protein YgaP-like transmembrane domain-containing protein</fullName>
    </recommendedName>
</protein>
<evidence type="ECO:0000313" key="4">
    <source>
        <dbReference type="Proteomes" id="UP000095200"/>
    </source>
</evidence>
<dbReference type="RefSeq" id="WP_069857661.1">
    <property type="nucleotide sequence ID" value="NZ_BDFE01000009.1"/>
</dbReference>
<evidence type="ECO:0000259" key="2">
    <source>
        <dbReference type="Pfam" id="PF11127"/>
    </source>
</evidence>
<keyword evidence="1" id="KW-0812">Transmembrane</keyword>
<dbReference type="OrthoDB" id="9804804at2"/>
<dbReference type="STRING" id="1592317.DPF_0876"/>
<feature type="transmembrane region" description="Helical" evidence="1">
    <location>
        <begin position="36"/>
        <end position="55"/>
    </location>
</feature>
<evidence type="ECO:0000313" key="3">
    <source>
        <dbReference type="EMBL" id="GAU08173.1"/>
    </source>
</evidence>
<evidence type="ECO:0000256" key="1">
    <source>
        <dbReference type="SAM" id="Phobius"/>
    </source>
</evidence>
<dbReference type="EMBL" id="BDFE01000009">
    <property type="protein sequence ID" value="GAU08173.1"/>
    <property type="molecule type" value="Genomic_DNA"/>
</dbReference>
<proteinExistence type="predicted"/>
<accession>A0A194AFR6</accession>
<feature type="domain" description="Inner membrane protein YgaP-like transmembrane" evidence="2">
    <location>
        <begin position="1"/>
        <end position="59"/>
    </location>
</feature>
<dbReference type="InterPro" id="IPR021309">
    <property type="entry name" value="YgaP-like_TM"/>
</dbReference>
<keyword evidence="4" id="KW-1185">Reference proteome</keyword>
<keyword evidence="1" id="KW-1133">Transmembrane helix</keyword>
<dbReference type="Proteomes" id="UP000095200">
    <property type="component" value="Unassembled WGS sequence"/>
</dbReference>
<reference evidence="4" key="1">
    <citation type="submission" date="2016-06" db="EMBL/GenBank/DDBJ databases">
        <title>Draft genome sequence of Desulfoplanes formicivorans strain Pf12B.</title>
        <authorList>
            <person name="Watanabe M."/>
            <person name="Kojima H."/>
            <person name="Fukui M."/>
        </authorList>
    </citation>
    <scope>NUCLEOTIDE SEQUENCE [LARGE SCALE GENOMIC DNA]</scope>
    <source>
        <strain evidence="4">Pf12B</strain>
    </source>
</reference>
<organism evidence="3 4">
    <name type="scientific">Desulfoplanes formicivorans</name>
    <dbReference type="NCBI Taxonomy" id="1592317"/>
    <lineage>
        <taxon>Bacteria</taxon>
        <taxon>Pseudomonadati</taxon>
        <taxon>Thermodesulfobacteriota</taxon>
        <taxon>Desulfovibrionia</taxon>
        <taxon>Desulfovibrionales</taxon>
        <taxon>Desulfoplanaceae</taxon>
        <taxon>Desulfoplanes</taxon>
    </lineage>
</organism>
<feature type="transmembrane region" description="Helical" evidence="1">
    <location>
        <begin position="12"/>
        <end position="30"/>
    </location>
</feature>
<dbReference type="AlphaFoldDB" id="A0A194AFR6"/>